<reference evidence="1" key="2">
    <citation type="submission" date="2015-03" db="EMBL/GenBank/DDBJ databases">
        <title>Genome sequence of Pseudoalteromonas citrea.</title>
        <authorList>
            <person name="Xie B.-B."/>
            <person name="Rong J.-C."/>
            <person name="Qin Q.-L."/>
            <person name="Zhang Y.-Z."/>
        </authorList>
    </citation>
    <scope>NUCLEOTIDE SEQUENCE</scope>
    <source>
        <strain evidence="1">DSM 8771</strain>
    </source>
</reference>
<dbReference type="AlphaFoldDB" id="A0AAD4AKG7"/>
<protein>
    <submittedName>
        <fullName evidence="1">Uncharacterized protein</fullName>
    </submittedName>
</protein>
<dbReference type="EMBL" id="AHBZ03000014">
    <property type="protein sequence ID" value="KAF7773886.1"/>
    <property type="molecule type" value="Genomic_DNA"/>
</dbReference>
<gene>
    <name evidence="1" type="ORF">PCIT_a0225</name>
</gene>
<comment type="caution">
    <text evidence="1">The sequence shown here is derived from an EMBL/GenBank/DDBJ whole genome shotgun (WGS) entry which is preliminary data.</text>
</comment>
<dbReference type="Proteomes" id="UP000016487">
    <property type="component" value="Unassembled WGS sequence"/>
</dbReference>
<organism evidence="1 2">
    <name type="scientific">Pseudoalteromonas citrea</name>
    <dbReference type="NCBI Taxonomy" id="43655"/>
    <lineage>
        <taxon>Bacteria</taxon>
        <taxon>Pseudomonadati</taxon>
        <taxon>Pseudomonadota</taxon>
        <taxon>Gammaproteobacteria</taxon>
        <taxon>Alteromonadales</taxon>
        <taxon>Pseudoalteromonadaceae</taxon>
        <taxon>Pseudoalteromonas</taxon>
    </lineage>
</organism>
<reference evidence="1" key="1">
    <citation type="journal article" date="2012" name="J. Bacteriol.">
        <title>Genome sequences of type strains of seven species of the marine bacterium Pseudoalteromonas.</title>
        <authorList>
            <person name="Xie B.B."/>
            <person name="Shu Y.L."/>
            <person name="Qin Q.L."/>
            <person name="Rong J.C."/>
            <person name="Zhang X.Y."/>
            <person name="Chen X.L."/>
            <person name="Shi M."/>
            <person name="He H.L."/>
            <person name="Zhou B.C."/>
            <person name="Zhang Y.Z."/>
        </authorList>
    </citation>
    <scope>NUCLEOTIDE SEQUENCE</scope>
    <source>
        <strain evidence="1">DSM 8771</strain>
    </source>
</reference>
<proteinExistence type="predicted"/>
<accession>A0AAD4AKG7</accession>
<evidence type="ECO:0000313" key="2">
    <source>
        <dbReference type="Proteomes" id="UP000016487"/>
    </source>
</evidence>
<evidence type="ECO:0000313" key="1">
    <source>
        <dbReference type="EMBL" id="KAF7773886.1"/>
    </source>
</evidence>
<sequence>MYIESASDLSLFLIGNEATGDGVMSVNIKKVNLDLFYNY</sequence>
<name>A0AAD4AKG7_9GAMM</name>